<dbReference type="Proteomes" id="UP000516437">
    <property type="component" value="Chromosome 7"/>
</dbReference>
<evidence type="ECO:0000313" key="3">
    <source>
        <dbReference type="EMBL" id="KAB1205064.1"/>
    </source>
</evidence>
<evidence type="ECO:0000313" key="4">
    <source>
        <dbReference type="Proteomes" id="UP000516437"/>
    </source>
</evidence>
<dbReference type="PANTHER" id="PTHR31479:SF31">
    <property type="entry name" value="ALPHA_BETA-HYDROLASES SUPERFAMILY PROTEIN"/>
    <property type="match status" value="1"/>
</dbReference>
<evidence type="ECO:0000259" key="2">
    <source>
        <dbReference type="Pfam" id="PF01764"/>
    </source>
</evidence>
<comment type="caution">
    <text evidence="3">The sequence shown here is derived from an EMBL/GenBank/DDBJ whole genome shotgun (WGS) entry which is preliminary data.</text>
</comment>
<dbReference type="AlphaFoldDB" id="A0A6A1UX88"/>
<accession>A0A6A1UX88</accession>
<dbReference type="InterPro" id="IPR002921">
    <property type="entry name" value="Fungal_lipase-type"/>
</dbReference>
<dbReference type="EMBL" id="RXIC02000025">
    <property type="protein sequence ID" value="KAB1205064.1"/>
    <property type="molecule type" value="Genomic_DNA"/>
</dbReference>
<name>A0A6A1UX88_9ROSI</name>
<dbReference type="InterPro" id="IPR029058">
    <property type="entry name" value="AB_hydrolase_fold"/>
</dbReference>
<dbReference type="SUPFAM" id="SSF53474">
    <property type="entry name" value="alpha/beta-Hydrolases"/>
    <property type="match status" value="1"/>
</dbReference>
<gene>
    <name evidence="3" type="ORF">CJ030_MR7G016708</name>
</gene>
<reference evidence="3 4" key="1">
    <citation type="journal article" date="2019" name="Plant Biotechnol. J.">
        <title>The red bayberry genome and genetic basis of sex determination.</title>
        <authorList>
            <person name="Jia H.M."/>
            <person name="Jia H.J."/>
            <person name="Cai Q.L."/>
            <person name="Wang Y."/>
            <person name="Zhao H.B."/>
            <person name="Yang W.F."/>
            <person name="Wang G.Y."/>
            <person name="Li Y.H."/>
            <person name="Zhan D.L."/>
            <person name="Shen Y.T."/>
            <person name="Niu Q.F."/>
            <person name="Chang L."/>
            <person name="Qiu J."/>
            <person name="Zhao L."/>
            <person name="Xie H.B."/>
            <person name="Fu W.Y."/>
            <person name="Jin J."/>
            <person name="Li X.W."/>
            <person name="Jiao Y."/>
            <person name="Zhou C.C."/>
            <person name="Tu T."/>
            <person name="Chai C.Y."/>
            <person name="Gao J.L."/>
            <person name="Fan L.J."/>
            <person name="van de Weg E."/>
            <person name="Wang J.Y."/>
            <person name="Gao Z.S."/>
        </authorList>
    </citation>
    <scope>NUCLEOTIDE SEQUENCE [LARGE SCALE GENOMIC DNA]</scope>
    <source>
        <tissue evidence="3">Leaves</tissue>
    </source>
</reference>
<dbReference type="Pfam" id="PF01764">
    <property type="entry name" value="Lipase_3"/>
    <property type="match status" value="1"/>
</dbReference>
<keyword evidence="4" id="KW-1185">Reference proteome</keyword>
<protein>
    <recommendedName>
        <fullName evidence="2">Fungal lipase-type domain-containing protein</fullName>
    </recommendedName>
</protein>
<proteinExistence type="predicted"/>
<dbReference type="GO" id="GO:0006629">
    <property type="term" value="P:lipid metabolic process"/>
    <property type="evidence" value="ECO:0007669"/>
    <property type="project" value="InterPro"/>
</dbReference>
<dbReference type="GO" id="GO:0016787">
    <property type="term" value="F:hydrolase activity"/>
    <property type="evidence" value="ECO:0007669"/>
    <property type="project" value="UniProtKB-KW"/>
</dbReference>
<dbReference type="PANTHER" id="PTHR31479">
    <property type="entry name" value="ALPHA/BETA-HYDROLASES SUPERFAMILY PROTEIN"/>
    <property type="match status" value="1"/>
</dbReference>
<sequence length="344" mass="39037">MPSDREIFNLSGPTHLTAVDWTNAHHRRSVAASLVQGVYILERDRQQNRHGPQALAPPWWNVFHFQLNQVLTDEVDISLFGAVYEFQYPTDPALNIPKYVIAFRGTILKPDTRSQDFKLDLQCIRNKLHQSPRFQVAMQTVQNIVALAGAPNVWLTGHSLGSAIALLAGKNMSKMGYFLESYLFNPPFLSVDPLERIKDERVKHGIRFAKSVLKAGLTHALQASQHQKSREHDPFAMLSHWIPYLFVNPADHICSGYIGYYEHRKKMGEMGAGKIERLATKNSMRSLVSCALGGDSEALHLLPSAYLTMNLGPSPDFKRAHGIHQWWNPHFPSQSTLHHYDHLY</sequence>
<organism evidence="3 4">
    <name type="scientific">Morella rubra</name>
    <name type="common">Chinese bayberry</name>
    <dbReference type="NCBI Taxonomy" id="262757"/>
    <lineage>
        <taxon>Eukaryota</taxon>
        <taxon>Viridiplantae</taxon>
        <taxon>Streptophyta</taxon>
        <taxon>Embryophyta</taxon>
        <taxon>Tracheophyta</taxon>
        <taxon>Spermatophyta</taxon>
        <taxon>Magnoliopsida</taxon>
        <taxon>eudicotyledons</taxon>
        <taxon>Gunneridae</taxon>
        <taxon>Pentapetalae</taxon>
        <taxon>rosids</taxon>
        <taxon>fabids</taxon>
        <taxon>Fagales</taxon>
        <taxon>Myricaceae</taxon>
        <taxon>Morella</taxon>
    </lineage>
</organism>
<evidence type="ECO:0000256" key="1">
    <source>
        <dbReference type="ARBA" id="ARBA00022801"/>
    </source>
</evidence>
<keyword evidence="1" id="KW-0378">Hydrolase</keyword>
<dbReference type="OrthoDB" id="58570at2759"/>
<feature type="domain" description="Fungal lipase-type" evidence="2">
    <location>
        <begin position="138"/>
        <end position="178"/>
    </location>
</feature>
<dbReference type="Gene3D" id="3.40.50.1820">
    <property type="entry name" value="alpha/beta hydrolase"/>
    <property type="match status" value="1"/>
</dbReference>